<keyword evidence="4" id="KW-0808">Transferase</keyword>
<dbReference type="KEGG" id="ptn:PTRA_b0585"/>
<dbReference type="Pfam" id="PF03279">
    <property type="entry name" value="Lip_A_acyltrans"/>
    <property type="match status" value="1"/>
</dbReference>
<dbReference type="PANTHER" id="PTHR30606">
    <property type="entry name" value="LIPID A BIOSYNTHESIS LAUROYL ACYLTRANSFERASE"/>
    <property type="match status" value="1"/>
</dbReference>
<evidence type="ECO:0000256" key="1">
    <source>
        <dbReference type="ARBA" id="ARBA00004533"/>
    </source>
</evidence>
<dbReference type="GO" id="GO:0016746">
    <property type="term" value="F:acyltransferase activity"/>
    <property type="evidence" value="ECO:0007669"/>
    <property type="project" value="UniProtKB-KW"/>
</dbReference>
<dbReference type="GO" id="GO:0005886">
    <property type="term" value="C:plasma membrane"/>
    <property type="evidence" value="ECO:0007669"/>
    <property type="project" value="UniProtKB-SubCell"/>
</dbReference>
<dbReference type="InterPro" id="IPR004960">
    <property type="entry name" value="LipA_acyltrans"/>
</dbReference>
<accession>A0A0U2X8J9</accession>
<comment type="subcellular location">
    <subcellularLocation>
        <location evidence="1">Cell inner membrane</location>
    </subcellularLocation>
</comment>
<evidence type="ECO:0000313" key="9">
    <source>
        <dbReference type="Proteomes" id="UP000065261"/>
    </source>
</evidence>
<dbReference type="CDD" id="cd07984">
    <property type="entry name" value="LPLAT_LABLAT-like"/>
    <property type="match status" value="1"/>
</dbReference>
<reference evidence="8 9" key="1">
    <citation type="submission" date="2015-03" db="EMBL/GenBank/DDBJ databases">
        <authorList>
            <person name="Murphy D."/>
        </authorList>
    </citation>
    <scope>NUCLEOTIDE SEQUENCE [LARGE SCALE GENOMIC DNA]</scope>
    <source>
        <strain evidence="8 9">KMM 520</strain>
    </source>
</reference>
<evidence type="ECO:0000256" key="6">
    <source>
        <dbReference type="ARBA" id="ARBA00023315"/>
    </source>
</evidence>
<evidence type="ECO:0000256" key="3">
    <source>
        <dbReference type="ARBA" id="ARBA00022519"/>
    </source>
</evidence>
<name>A0A0U2X8J9_9GAMM</name>
<evidence type="ECO:0000256" key="5">
    <source>
        <dbReference type="ARBA" id="ARBA00023136"/>
    </source>
</evidence>
<proteinExistence type="predicted"/>
<keyword evidence="3" id="KW-0997">Cell inner membrane</keyword>
<protein>
    <recommendedName>
        <fullName evidence="10">Acyltransferase</fullName>
    </recommendedName>
</protein>
<gene>
    <name evidence="8" type="ORF">PTRA_b0585</name>
</gene>
<evidence type="ECO:0000256" key="7">
    <source>
        <dbReference type="SAM" id="Phobius"/>
    </source>
</evidence>
<keyword evidence="5 7" id="KW-0472">Membrane</keyword>
<sequence>MAVKHWSKMQERGNYLGIQTLLFTHKILGRKGLWLILFPVVVYLFITGRVARAASKQFLQQVNLYTGTGQSVTLKQQLKHFCSFADSAFDKIDGWLGRISLSDIEYTNEHLFSQLNEQRQGAIFIGSHLGNLEVCRALSQHRSGKVINVLVFTHHAVEFNKMLKKINPNVVVNLIQVTDLGPGLAILLKEKIEQGEIIVIVGDRTSTTTAARSVQVPFLDKPAPFSQGPFILAALLDCPVYFLFCLKDKKINKYHVIFEQYSNSLKMPRTQRQAILNQVITDYAQRLGHYAAQYPYQWFNFYDFWQSDQQVARDQAKEK</sequence>
<dbReference type="RefSeq" id="WP_058375005.1">
    <property type="nucleotide sequence ID" value="NZ_CP011035.1"/>
</dbReference>
<dbReference type="InterPro" id="IPR014548">
    <property type="entry name" value="Ac_Trasf"/>
</dbReference>
<dbReference type="PANTHER" id="PTHR30606:SF9">
    <property type="entry name" value="LIPID A BIOSYNTHESIS LAUROYLTRANSFERASE"/>
    <property type="match status" value="1"/>
</dbReference>
<keyword evidence="6" id="KW-0012">Acyltransferase</keyword>
<dbReference type="GO" id="GO:0009247">
    <property type="term" value="P:glycolipid biosynthetic process"/>
    <property type="evidence" value="ECO:0007669"/>
    <property type="project" value="UniProtKB-ARBA"/>
</dbReference>
<dbReference type="AlphaFoldDB" id="A0A0U2X8J9"/>
<feature type="transmembrane region" description="Helical" evidence="7">
    <location>
        <begin position="32"/>
        <end position="51"/>
    </location>
</feature>
<evidence type="ECO:0008006" key="10">
    <source>
        <dbReference type="Google" id="ProtNLM"/>
    </source>
</evidence>
<organism evidence="8">
    <name type="scientific">Pseudoalteromonas translucida KMM 520</name>
    <dbReference type="NCBI Taxonomy" id="1315283"/>
    <lineage>
        <taxon>Bacteria</taxon>
        <taxon>Pseudomonadati</taxon>
        <taxon>Pseudomonadota</taxon>
        <taxon>Gammaproteobacteria</taxon>
        <taxon>Alteromonadales</taxon>
        <taxon>Pseudoalteromonadaceae</taxon>
        <taxon>Pseudoalteromonas</taxon>
    </lineage>
</organism>
<evidence type="ECO:0000256" key="4">
    <source>
        <dbReference type="ARBA" id="ARBA00022679"/>
    </source>
</evidence>
<keyword evidence="2" id="KW-1003">Cell membrane</keyword>
<dbReference type="Proteomes" id="UP000065261">
    <property type="component" value="Chromosome II"/>
</dbReference>
<dbReference type="PIRSF" id="PIRSF028561">
    <property type="entry name" value="Ac_Trasf"/>
    <property type="match status" value="1"/>
</dbReference>
<evidence type="ECO:0000313" key="8">
    <source>
        <dbReference type="EMBL" id="ALS35042.1"/>
    </source>
</evidence>
<evidence type="ECO:0000256" key="2">
    <source>
        <dbReference type="ARBA" id="ARBA00022475"/>
    </source>
</evidence>
<keyword evidence="7" id="KW-0812">Transmembrane</keyword>
<keyword evidence="7" id="KW-1133">Transmembrane helix</keyword>
<dbReference type="EMBL" id="CP011035">
    <property type="protein sequence ID" value="ALS35042.1"/>
    <property type="molecule type" value="Genomic_DNA"/>
</dbReference>
<dbReference type="PATRIC" id="fig|1315283.4.peg.3631"/>
<dbReference type="OrthoDB" id="9808633at2"/>